<evidence type="ECO:0000313" key="3">
    <source>
        <dbReference type="Proteomes" id="UP000077173"/>
    </source>
</evidence>
<protein>
    <submittedName>
        <fullName evidence="2">Uncharacterized protein</fullName>
    </submittedName>
</protein>
<keyword evidence="3" id="KW-1185">Reference proteome</keyword>
<evidence type="ECO:0000256" key="1">
    <source>
        <dbReference type="SAM" id="MobiDB-lite"/>
    </source>
</evidence>
<accession>A0A176ZFX5</accession>
<organism evidence="2 3">
    <name type="scientific">Bradyrhizobium neotropicale</name>
    <dbReference type="NCBI Taxonomy" id="1497615"/>
    <lineage>
        <taxon>Bacteria</taxon>
        <taxon>Pseudomonadati</taxon>
        <taxon>Pseudomonadota</taxon>
        <taxon>Alphaproteobacteria</taxon>
        <taxon>Hyphomicrobiales</taxon>
        <taxon>Nitrobacteraceae</taxon>
        <taxon>Bradyrhizobium</taxon>
    </lineage>
</organism>
<dbReference type="EMBL" id="LSEF01000032">
    <property type="protein sequence ID" value="OAF18743.1"/>
    <property type="molecule type" value="Genomic_DNA"/>
</dbReference>
<dbReference type="Proteomes" id="UP000077173">
    <property type="component" value="Unassembled WGS sequence"/>
</dbReference>
<feature type="region of interest" description="Disordered" evidence="1">
    <location>
        <begin position="38"/>
        <end position="65"/>
    </location>
</feature>
<reference evidence="2 3" key="1">
    <citation type="submission" date="2016-02" db="EMBL/GenBank/DDBJ databases">
        <title>Draft genome sequence of the strain BR 10247T Bradyrhizobium neotropicale isolated from nodules of Centrolobium paraense.</title>
        <authorList>
            <person name="Simoes-Araujo J.L."/>
            <person name="Barauna A.C."/>
            <person name="Silva K."/>
            <person name="Zilli J.E."/>
        </authorList>
    </citation>
    <scope>NUCLEOTIDE SEQUENCE [LARGE SCALE GENOMIC DNA]</scope>
    <source>
        <strain evidence="2 3">BR 10247</strain>
    </source>
</reference>
<evidence type="ECO:0000313" key="2">
    <source>
        <dbReference type="EMBL" id="OAF18743.1"/>
    </source>
</evidence>
<gene>
    <name evidence="2" type="ORF">AXW67_02595</name>
</gene>
<dbReference type="GeneID" id="32584885"/>
<name>A0A176ZFX5_9BRAD</name>
<comment type="caution">
    <text evidence="2">The sequence shown here is derived from an EMBL/GenBank/DDBJ whole genome shotgun (WGS) entry which is preliminary data.</text>
</comment>
<dbReference type="AlphaFoldDB" id="A0A176ZFX5"/>
<dbReference type="RefSeq" id="WP_063677414.1">
    <property type="nucleotide sequence ID" value="NZ_LSEF01000032.1"/>
</dbReference>
<proteinExistence type="predicted"/>
<sequence length="164" mass="18205">MVHIISKRDGPHREEAAAKDFIQKNRTKIDAVANHLTGGRWQELRNPTPPPQPQPSGKLWYTPPGRPREAEPYVRISLNGRVVIADLASGRQLHFVGELRGKGQSRYFALATRENGLFDPLDEGIRKVLADLEGASVPDETSEQRLEQVIAGRLGLDAVAKRAE</sequence>